<accession>A0ABN9TXM2</accession>
<sequence length="124" mass="12756">MATRKVTRAALEQQPASSGDPGEPSGRRVSSSSMSAHARAGQAGRHGTTGSGNSAGADCARPRAPRHCAATQPDSAEGWRSHGEAEPAVAGAITVQSSSGRRELGYAAELEVLVLPEPRARNRT</sequence>
<proteinExistence type="predicted"/>
<evidence type="ECO:0000313" key="3">
    <source>
        <dbReference type="Proteomes" id="UP001189429"/>
    </source>
</evidence>
<organism evidence="2 3">
    <name type="scientific">Prorocentrum cordatum</name>
    <dbReference type="NCBI Taxonomy" id="2364126"/>
    <lineage>
        <taxon>Eukaryota</taxon>
        <taxon>Sar</taxon>
        <taxon>Alveolata</taxon>
        <taxon>Dinophyceae</taxon>
        <taxon>Prorocentrales</taxon>
        <taxon>Prorocentraceae</taxon>
        <taxon>Prorocentrum</taxon>
    </lineage>
</organism>
<evidence type="ECO:0000313" key="2">
    <source>
        <dbReference type="EMBL" id="CAK0851059.1"/>
    </source>
</evidence>
<keyword evidence="3" id="KW-1185">Reference proteome</keyword>
<gene>
    <name evidence="2" type="ORF">PCOR1329_LOCUS43315</name>
</gene>
<feature type="compositionally biased region" description="Low complexity" evidence="1">
    <location>
        <begin position="27"/>
        <end position="48"/>
    </location>
</feature>
<name>A0ABN9TXM2_9DINO</name>
<protein>
    <submittedName>
        <fullName evidence="2">Uncharacterized protein</fullName>
    </submittedName>
</protein>
<comment type="caution">
    <text evidence="2">The sequence shown here is derived from an EMBL/GenBank/DDBJ whole genome shotgun (WGS) entry which is preliminary data.</text>
</comment>
<reference evidence="2" key="1">
    <citation type="submission" date="2023-10" db="EMBL/GenBank/DDBJ databases">
        <authorList>
            <person name="Chen Y."/>
            <person name="Shah S."/>
            <person name="Dougan E. K."/>
            <person name="Thang M."/>
            <person name="Chan C."/>
        </authorList>
    </citation>
    <scope>NUCLEOTIDE SEQUENCE [LARGE SCALE GENOMIC DNA]</scope>
</reference>
<dbReference type="EMBL" id="CAUYUJ010015205">
    <property type="protein sequence ID" value="CAK0851059.1"/>
    <property type="molecule type" value="Genomic_DNA"/>
</dbReference>
<feature type="region of interest" description="Disordered" evidence="1">
    <location>
        <begin position="1"/>
        <end position="86"/>
    </location>
</feature>
<dbReference type="Proteomes" id="UP001189429">
    <property type="component" value="Unassembled WGS sequence"/>
</dbReference>
<evidence type="ECO:0000256" key="1">
    <source>
        <dbReference type="SAM" id="MobiDB-lite"/>
    </source>
</evidence>